<dbReference type="RefSeq" id="WP_185075403.1">
    <property type="nucleotide sequence ID" value="NZ_JACHMB010000001.1"/>
</dbReference>
<dbReference type="InterPro" id="IPR056727">
    <property type="entry name" value="DUF7825"/>
</dbReference>
<sequence>MNPWQEVLDRIEEGDEEDLATFLDGLSDLGRRAVAGQLPHHLAEELRGGVQARWEIEGLAPGFRMAGAACFTGAQQVAAWLNRRELRRVRDPERDAERLMFLLRRRPVEWRRDLAVRLAKRLRPPTGRRWRRAGVPGWDLAAALVSETGIEPPDDDAFVVGWLWRLVLRRQRGGRGLDGDPLLAALLPRLFRAQGVAGPLALDESQEAGVSVLGELAVLAGQGRLPRAALIDGCAGRFLAGGPAEEIAPFLRLWRLLEPQPREIPVLEFVRLLPSAGPVLAQLAVEELQRAEGAGLLEEELFAEAVGALAYRTEKKLLHAAVRWVARTPAPRSGGAVPALATVFDVETPALRERAVRLAVKLAPHADDAGREAVRQAAARLPADLRGRVAAAYGAIACPQELPVAAVLPVPELPELAPPFASPAELVAQLRALGWAEEPQRCERVLAGIVELAHRDRAGLEAALRPWWRDSRPPQGEAEGYVFDRDAHDRGVQTLLARCALAVVAPQDSRRLSASLAETGPYAGGDWPPQRLLRRRLEEVIALLESGRTIPALLATPTEPTGHVDPAILVGRMELLRGAEPLAADFEQALLRLPRYVDPELIVRAGELPSRAGRELAAWLRGGGWPDPVVDWTSHRQERAGYGLRGGSYRLRVDVVPPAGLPAWLARLWVIDARHTYLSYRRDALWWPLIMPSHREVVASWLVRCMPWPSDGNDFTMAALAAAAHGEGPVGAATAVAIAGGLGHRRDAQRAAAAEAALTLAARGQFPAPEFGWAVAELIRHEFVTLKRIAVALGDLAAAGAHDQVWRALAVALPLLLPGPGERPRAGLGELLGVAARAAVLAGGKGEIFGLAEMAARKGSSLVLHEARRLHEAVSSGSR</sequence>
<accession>A0A7W9GEJ6</accession>
<dbReference type="Pfam" id="PF25149">
    <property type="entry name" value="DUF7825"/>
    <property type="match status" value="1"/>
</dbReference>
<reference evidence="2 3" key="1">
    <citation type="submission" date="2020-08" db="EMBL/GenBank/DDBJ databases">
        <title>Sequencing the genomes of 1000 actinobacteria strains.</title>
        <authorList>
            <person name="Klenk H.-P."/>
        </authorList>
    </citation>
    <scope>NUCLEOTIDE SEQUENCE [LARGE SCALE GENOMIC DNA]</scope>
    <source>
        <strain evidence="2 3">DSM 45507</strain>
    </source>
</reference>
<proteinExistence type="predicted"/>
<organism evidence="2 3">
    <name type="scientific">Nonomuraea jabiensis</name>
    <dbReference type="NCBI Taxonomy" id="882448"/>
    <lineage>
        <taxon>Bacteria</taxon>
        <taxon>Bacillati</taxon>
        <taxon>Actinomycetota</taxon>
        <taxon>Actinomycetes</taxon>
        <taxon>Streptosporangiales</taxon>
        <taxon>Streptosporangiaceae</taxon>
        <taxon>Nonomuraea</taxon>
    </lineage>
</organism>
<evidence type="ECO:0000313" key="2">
    <source>
        <dbReference type="EMBL" id="MBB5782272.1"/>
    </source>
</evidence>
<dbReference type="AlphaFoldDB" id="A0A7W9GEJ6"/>
<dbReference type="Proteomes" id="UP000579153">
    <property type="component" value="Unassembled WGS sequence"/>
</dbReference>
<name>A0A7W9GEJ6_9ACTN</name>
<gene>
    <name evidence="2" type="ORF">HD596_009028</name>
</gene>
<evidence type="ECO:0000313" key="3">
    <source>
        <dbReference type="Proteomes" id="UP000579153"/>
    </source>
</evidence>
<evidence type="ECO:0000259" key="1">
    <source>
        <dbReference type="Pfam" id="PF25149"/>
    </source>
</evidence>
<protein>
    <recommendedName>
        <fullName evidence="1">DUF7825 domain-containing protein</fullName>
    </recommendedName>
</protein>
<feature type="domain" description="DUF7825" evidence="1">
    <location>
        <begin position="665"/>
        <end position="797"/>
    </location>
</feature>
<dbReference type="EMBL" id="JACHMB010000001">
    <property type="protein sequence ID" value="MBB5782272.1"/>
    <property type="molecule type" value="Genomic_DNA"/>
</dbReference>
<keyword evidence="3" id="KW-1185">Reference proteome</keyword>
<comment type="caution">
    <text evidence="2">The sequence shown here is derived from an EMBL/GenBank/DDBJ whole genome shotgun (WGS) entry which is preliminary data.</text>
</comment>